<organism evidence="1 2">
    <name type="scientific">Salinimicrobium flavum</name>
    <dbReference type="NCBI Taxonomy" id="1737065"/>
    <lineage>
        <taxon>Bacteria</taxon>
        <taxon>Pseudomonadati</taxon>
        <taxon>Bacteroidota</taxon>
        <taxon>Flavobacteriia</taxon>
        <taxon>Flavobacteriales</taxon>
        <taxon>Flavobacteriaceae</taxon>
        <taxon>Salinimicrobium</taxon>
    </lineage>
</organism>
<gene>
    <name evidence="1" type="ORF">ACFSTG_13525</name>
</gene>
<keyword evidence="1" id="KW-0548">Nucleotidyltransferase</keyword>
<dbReference type="SUPFAM" id="SSF160574">
    <property type="entry name" value="BT0923-like"/>
    <property type="match status" value="1"/>
</dbReference>
<dbReference type="Gene3D" id="3.10.450.360">
    <property type="match status" value="1"/>
</dbReference>
<accession>A0ABW5J1B6</accession>
<keyword evidence="1" id="KW-0808">Transferase</keyword>
<dbReference type="GO" id="GO:0016779">
    <property type="term" value="F:nucleotidyltransferase activity"/>
    <property type="evidence" value="ECO:0007669"/>
    <property type="project" value="UniProtKB-KW"/>
</dbReference>
<evidence type="ECO:0000313" key="2">
    <source>
        <dbReference type="Proteomes" id="UP001597468"/>
    </source>
</evidence>
<proteinExistence type="predicted"/>
<dbReference type="EMBL" id="JBHULT010000011">
    <property type="protein sequence ID" value="MFD2518922.1"/>
    <property type="molecule type" value="Genomic_DNA"/>
</dbReference>
<evidence type="ECO:0000313" key="1">
    <source>
        <dbReference type="EMBL" id="MFD2518922.1"/>
    </source>
</evidence>
<reference evidence="2" key="1">
    <citation type="journal article" date="2019" name="Int. J. Syst. Evol. Microbiol.">
        <title>The Global Catalogue of Microorganisms (GCM) 10K type strain sequencing project: providing services to taxonomists for standard genome sequencing and annotation.</title>
        <authorList>
            <consortium name="The Broad Institute Genomics Platform"/>
            <consortium name="The Broad Institute Genome Sequencing Center for Infectious Disease"/>
            <person name="Wu L."/>
            <person name="Ma J."/>
        </authorList>
    </citation>
    <scope>NUCLEOTIDE SEQUENCE [LARGE SCALE GENOMIC DNA]</scope>
    <source>
        <strain evidence="2">KCTC 42585</strain>
    </source>
</reference>
<keyword evidence="2" id="KW-1185">Reference proteome</keyword>
<dbReference type="Proteomes" id="UP001597468">
    <property type="component" value="Unassembled WGS sequence"/>
</dbReference>
<protein>
    <submittedName>
        <fullName evidence="1">Nicotinate-nucleotide adenylyltransferase</fullName>
    </submittedName>
</protein>
<name>A0ABW5J1B6_9FLAO</name>
<comment type="caution">
    <text evidence="1">The sequence shown here is derived from an EMBL/GenBank/DDBJ whole genome shotgun (WGS) entry which is preliminary data.</text>
</comment>
<sequence length="168" mass="19471">MKNLILLLFLVGIMNPIWGQTDPVELKEIELVAVNYKYLDATTRDEVAVPVKKLEEMVAKFDIKSSEVYHDDYDLYEVSFFIPEGQILAAYDKDGKLLKTVERFKNVGLPGPVQKAIKAKYPDWTITKDIYKVNYTDDRGADKIYKVRIDKGEDRMRVKLDEKGNFQK</sequence>
<dbReference type="RefSeq" id="WP_380754023.1">
    <property type="nucleotide sequence ID" value="NZ_JBHULT010000011.1"/>
</dbReference>